<reference evidence="1" key="1">
    <citation type="submission" date="2021-05" db="EMBL/GenBank/DDBJ databases">
        <authorList>
            <person name="Alioto T."/>
            <person name="Alioto T."/>
            <person name="Gomez Garrido J."/>
        </authorList>
    </citation>
    <scope>NUCLEOTIDE SEQUENCE</scope>
</reference>
<sequence>MRKPIHTNRSLLLEHGLQAIAHVTRFIHSDRVAFDLLVPVARLYTLLSFIRNLNDHRWIRRLFLLISQGHNRPPRSSRTIVPTTRPARAEIRRPANSTVRRRVHLGHEPSRLVHPLKPVRLPPRVPIIRIAISRPLPVRLQTVTLVRIRTTARLQLAHPRLNLRNRHRSILIARTHIVPVQRLIAQPPQLPPDLLQRLGRQKARSGRGLPRRVRRRRSWRFRRGDRRLGHALQDVVQRDKVYVVVAHGGVEPAAVLQLLADLPHTDRVLGQVGRAGAGFWGGFPWKLK</sequence>
<accession>A0A8D8BD36</accession>
<dbReference type="EMBL" id="HBUE01067277">
    <property type="protein sequence ID" value="CAG6471250.1"/>
    <property type="molecule type" value="Transcribed_RNA"/>
</dbReference>
<organism evidence="1">
    <name type="scientific">Culex pipiens</name>
    <name type="common">House mosquito</name>
    <dbReference type="NCBI Taxonomy" id="7175"/>
    <lineage>
        <taxon>Eukaryota</taxon>
        <taxon>Metazoa</taxon>
        <taxon>Ecdysozoa</taxon>
        <taxon>Arthropoda</taxon>
        <taxon>Hexapoda</taxon>
        <taxon>Insecta</taxon>
        <taxon>Pterygota</taxon>
        <taxon>Neoptera</taxon>
        <taxon>Endopterygota</taxon>
        <taxon>Diptera</taxon>
        <taxon>Nematocera</taxon>
        <taxon>Culicoidea</taxon>
        <taxon>Culicidae</taxon>
        <taxon>Culicinae</taxon>
        <taxon>Culicini</taxon>
        <taxon>Culex</taxon>
        <taxon>Culex</taxon>
    </lineage>
</organism>
<dbReference type="AlphaFoldDB" id="A0A8D8BD36"/>
<evidence type="ECO:0000313" key="1">
    <source>
        <dbReference type="EMBL" id="CAG6471247.1"/>
    </source>
</evidence>
<name>A0A8D8BD36_CULPI</name>
<dbReference type="EMBL" id="HBUE01067276">
    <property type="protein sequence ID" value="CAG6471247.1"/>
    <property type="molecule type" value="Transcribed_RNA"/>
</dbReference>
<protein>
    <submittedName>
        <fullName evidence="1">(northern house mosquito) hypothetical protein</fullName>
    </submittedName>
</protein>
<proteinExistence type="predicted"/>